<dbReference type="InterPro" id="IPR035421">
    <property type="entry name" value="Terminase_6C"/>
</dbReference>
<sequence>MYFDWNSWALDKQRPPEGDWTTWLLLGGRGSGKTRAGAEWVRSLVAQKIGPIALVGETMAEAISIMVRGESGILNVCSEKERPTLRGQRLIWPNGVEAAVMSASDPDRFRGPQFAAAWCDEVAKWPHGEDAWDQLQFGLRLGDRPRQMATTTPRPTRLLKRLLGDKHTVVTHMATAENGAQLAPQFLDAVVARYQGTVLGRQELDGELIEDLPGALWQRGMFRAFAGGNIERIVVAVDPPVTGNASSDACGIVVAGRVGEGVAVLEDCTLKQVRPLDWARRAVAAYVAHDADAIVVEVNQGGDMVPGVIAQVDAQVPVRTVRASRGKWSRAEPVAALYARGLVSHAAGLTALEDEMCSFGVGGLSDGHSPDRVDALVWAVTELLLNETRPQVRGL</sequence>
<dbReference type="RefSeq" id="WP_146292865.1">
    <property type="nucleotide sequence ID" value="NZ_CP042304.1"/>
</dbReference>
<evidence type="ECO:0000313" key="4">
    <source>
        <dbReference type="Proteomes" id="UP000315364"/>
    </source>
</evidence>
<organism evidence="3 4">
    <name type="scientific">Devosia ginsengisoli</name>
    <dbReference type="NCBI Taxonomy" id="400770"/>
    <lineage>
        <taxon>Bacteria</taxon>
        <taxon>Pseudomonadati</taxon>
        <taxon>Pseudomonadota</taxon>
        <taxon>Alphaproteobacteria</taxon>
        <taxon>Hyphomicrobiales</taxon>
        <taxon>Devosiaceae</taxon>
        <taxon>Devosia</taxon>
    </lineage>
</organism>
<keyword evidence="1" id="KW-1188">Viral release from host cell</keyword>
<dbReference type="OrthoDB" id="4519042at2"/>
<accession>A0A5B8LZE5</accession>
<gene>
    <name evidence="3" type="ORF">FPZ08_01990</name>
</gene>
<dbReference type="EMBL" id="CP042304">
    <property type="protein sequence ID" value="QDZ13151.1"/>
    <property type="molecule type" value="Genomic_DNA"/>
</dbReference>
<dbReference type="AlphaFoldDB" id="A0A5B8LZE5"/>
<keyword evidence="3" id="KW-0067">ATP-binding</keyword>
<dbReference type="InterPro" id="IPR027417">
    <property type="entry name" value="P-loop_NTPase"/>
</dbReference>
<dbReference type="GO" id="GO:0005524">
    <property type="term" value="F:ATP binding"/>
    <property type="evidence" value="ECO:0007669"/>
    <property type="project" value="UniProtKB-KW"/>
</dbReference>
<name>A0A5B8LZE5_9HYPH</name>
<dbReference type="Proteomes" id="UP000315364">
    <property type="component" value="Chromosome"/>
</dbReference>
<feature type="domain" description="Terminase large subunit gp17-like C-terminal" evidence="2">
    <location>
        <begin position="236"/>
        <end position="381"/>
    </location>
</feature>
<evidence type="ECO:0000256" key="1">
    <source>
        <dbReference type="ARBA" id="ARBA00022612"/>
    </source>
</evidence>
<dbReference type="KEGG" id="dea:FPZ08_01990"/>
<evidence type="ECO:0000259" key="2">
    <source>
        <dbReference type="Pfam" id="PF17289"/>
    </source>
</evidence>
<keyword evidence="4" id="KW-1185">Reference proteome</keyword>
<dbReference type="Pfam" id="PF17289">
    <property type="entry name" value="Terminase_6C"/>
    <property type="match status" value="1"/>
</dbReference>
<protein>
    <submittedName>
        <fullName evidence="3">ATP-binding protein</fullName>
    </submittedName>
</protein>
<dbReference type="Gene3D" id="3.40.50.300">
    <property type="entry name" value="P-loop containing nucleotide triphosphate hydrolases"/>
    <property type="match status" value="1"/>
</dbReference>
<dbReference type="Pfam" id="PF03237">
    <property type="entry name" value="Terminase_6N"/>
    <property type="match status" value="1"/>
</dbReference>
<keyword evidence="3" id="KW-0547">Nucleotide-binding</keyword>
<evidence type="ECO:0000313" key="3">
    <source>
        <dbReference type="EMBL" id="QDZ13151.1"/>
    </source>
</evidence>
<proteinExistence type="predicted"/>
<reference evidence="3 4" key="1">
    <citation type="submission" date="2019-07" db="EMBL/GenBank/DDBJ databases">
        <title>Full genome sequence of Devosia sp. Gsoil 520.</title>
        <authorList>
            <person name="Im W.-T."/>
        </authorList>
    </citation>
    <scope>NUCLEOTIDE SEQUENCE [LARGE SCALE GENOMIC DNA]</scope>
    <source>
        <strain evidence="3 4">Gsoil 520</strain>
    </source>
</reference>